<gene>
    <name evidence="7" type="primary">LOC100839205</name>
    <name evidence="6" type="ORF">BRADI_2g38390v3</name>
</gene>
<dbReference type="AlphaFoldDB" id="A0A2K2DCL9"/>
<sequence>MEDLYSIHPGISRGGGGAACSEASGVAGSPPPPDLTATAELTKAQIAAHPRYPSLLSAYIECRKVGAPPDVAVLLEEMSRERRPGYEAAGAGEIGLDPELDEFMEAYCRVLWRYKEELSRPLDEAASFLATVRTQLSNLCGGGARATFHSGRLPWIRSPAGHTVVLCCVKLFDAFAALMNACARVRDDRSNRVHANGAHACQTMGPGRLMSE</sequence>
<reference evidence="7" key="3">
    <citation type="submission" date="2018-08" db="UniProtKB">
        <authorList>
            <consortium name="EnsemblPlants"/>
        </authorList>
    </citation>
    <scope>IDENTIFICATION</scope>
    <source>
        <strain evidence="7">cv. Bd21</strain>
    </source>
</reference>
<dbReference type="OrthoDB" id="10056939at2759"/>
<evidence type="ECO:0000313" key="7">
    <source>
        <dbReference type="EnsemblPlants" id="PNT72012"/>
    </source>
</evidence>
<name>A0A2K2DCL9_BRADI</name>
<reference evidence="6" key="2">
    <citation type="submission" date="2017-06" db="EMBL/GenBank/DDBJ databases">
        <title>WGS assembly of Brachypodium distachyon.</title>
        <authorList>
            <consortium name="The International Brachypodium Initiative"/>
            <person name="Lucas S."/>
            <person name="Harmon-Smith M."/>
            <person name="Lail K."/>
            <person name="Tice H."/>
            <person name="Grimwood J."/>
            <person name="Bruce D."/>
            <person name="Barry K."/>
            <person name="Shu S."/>
            <person name="Lindquist E."/>
            <person name="Wang M."/>
            <person name="Pitluck S."/>
            <person name="Vogel J.P."/>
            <person name="Garvin D.F."/>
            <person name="Mockler T.C."/>
            <person name="Schmutz J."/>
            <person name="Rokhsar D."/>
            <person name="Bevan M.W."/>
        </authorList>
    </citation>
    <scope>NUCLEOTIDE SEQUENCE</scope>
    <source>
        <strain evidence="6">Bd21</strain>
    </source>
</reference>
<evidence type="ECO:0000259" key="4">
    <source>
        <dbReference type="SMART" id="SM01255"/>
    </source>
</evidence>
<protein>
    <recommendedName>
        <fullName evidence="9">KNOX1 domain-containing protein</fullName>
    </recommendedName>
</protein>
<dbReference type="Pfam" id="PF03791">
    <property type="entry name" value="KNOX2"/>
    <property type="match status" value="1"/>
</dbReference>
<evidence type="ECO:0000259" key="5">
    <source>
        <dbReference type="SMART" id="SM01256"/>
    </source>
</evidence>
<dbReference type="EMBL" id="CM000881">
    <property type="protein sequence ID" value="PNT72012.1"/>
    <property type="molecule type" value="Genomic_DNA"/>
</dbReference>
<evidence type="ECO:0008006" key="9">
    <source>
        <dbReference type="Google" id="ProtNLM"/>
    </source>
</evidence>
<dbReference type="PANTHER" id="PTHR48452">
    <property type="entry name" value="FUSED COMPOUND LEAF 1"/>
    <property type="match status" value="1"/>
</dbReference>
<evidence type="ECO:0000313" key="8">
    <source>
        <dbReference type="Proteomes" id="UP000008810"/>
    </source>
</evidence>
<dbReference type="InterPro" id="IPR005541">
    <property type="entry name" value="KNOX2"/>
</dbReference>
<organism evidence="6">
    <name type="scientific">Brachypodium distachyon</name>
    <name type="common">Purple false brome</name>
    <name type="synonym">Trachynia distachya</name>
    <dbReference type="NCBI Taxonomy" id="15368"/>
    <lineage>
        <taxon>Eukaryota</taxon>
        <taxon>Viridiplantae</taxon>
        <taxon>Streptophyta</taxon>
        <taxon>Embryophyta</taxon>
        <taxon>Tracheophyta</taxon>
        <taxon>Spermatophyta</taxon>
        <taxon>Magnoliopsida</taxon>
        <taxon>Liliopsida</taxon>
        <taxon>Poales</taxon>
        <taxon>Poaceae</taxon>
        <taxon>BOP clade</taxon>
        <taxon>Pooideae</taxon>
        <taxon>Stipodae</taxon>
        <taxon>Brachypodieae</taxon>
        <taxon>Brachypodium</taxon>
    </lineage>
</organism>
<dbReference type="SMART" id="SM01256">
    <property type="entry name" value="KNOX2"/>
    <property type="match status" value="1"/>
</dbReference>
<dbReference type="Proteomes" id="UP000008810">
    <property type="component" value="Chromosome 2"/>
</dbReference>
<evidence type="ECO:0000256" key="1">
    <source>
        <dbReference type="ARBA" id="ARBA00004123"/>
    </source>
</evidence>
<proteinExistence type="predicted"/>
<feature type="region of interest" description="Disordered" evidence="3">
    <location>
        <begin position="9"/>
        <end position="33"/>
    </location>
</feature>
<evidence type="ECO:0000313" key="6">
    <source>
        <dbReference type="EMBL" id="PNT72012.1"/>
    </source>
</evidence>
<keyword evidence="8" id="KW-1185">Reference proteome</keyword>
<feature type="domain" description="KNOX2" evidence="5">
    <location>
        <begin position="90"/>
        <end position="141"/>
    </location>
</feature>
<evidence type="ECO:0000256" key="3">
    <source>
        <dbReference type="SAM" id="MobiDB-lite"/>
    </source>
</evidence>
<reference evidence="6 7" key="1">
    <citation type="journal article" date="2010" name="Nature">
        <title>Genome sequencing and analysis of the model grass Brachypodium distachyon.</title>
        <authorList>
            <consortium name="International Brachypodium Initiative"/>
        </authorList>
    </citation>
    <scope>NUCLEOTIDE SEQUENCE [LARGE SCALE GENOMIC DNA]</scope>
    <source>
        <strain evidence="6 7">Bd21</strain>
    </source>
</reference>
<dbReference type="EnsemblPlants" id="PNT72012">
    <property type="protein sequence ID" value="PNT72012"/>
    <property type="gene ID" value="BRADI_2g38390v3"/>
</dbReference>
<dbReference type="GO" id="GO:0003677">
    <property type="term" value="F:DNA binding"/>
    <property type="evidence" value="ECO:0007669"/>
    <property type="project" value="InterPro"/>
</dbReference>
<dbReference type="PANTHER" id="PTHR48452:SF1">
    <property type="entry name" value="FUSED COMPOUND LEAF 1"/>
    <property type="match status" value="1"/>
</dbReference>
<dbReference type="SMART" id="SM01255">
    <property type="entry name" value="KNOX1"/>
    <property type="match status" value="1"/>
</dbReference>
<comment type="subcellular location">
    <subcellularLocation>
        <location evidence="1">Nucleus</location>
    </subcellularLocation>
</comment>
<dbReference type="ExpressionAtlas" id="A0A2K2DCL9">
    <property type="expression patterns" value="baseline"/>
</dbReference>
<dbReference type="Pfam" id="PF03790">
    <property type="entry name" value="KNOX1"/>
    <property type="match status" value="1"/>
</dbReference>
<dbReference type="GO" id="GO:0005634">
    <property type="term" value="C:nucleus"/>
    <property type="evidence" value="ECO:0007669"/>
    <property type="project" value="UniProtKB-SubCell"/>
</dbReference>
<accession>A0A2K2DCL9</accession>
<feature type="domain" description="KNOX1" evidence="4">
    <location>
        <begin position="40"/>
        <end position="84"/>
    </location>
</feature>
<keyword evidence="2" id="KW-0539">Nucleus</keyword>
<evidence type="ECO:0000256" key="2">
    <source>
        <dbReference type="ARBA" id="ARBA00023242"/>
    </source>
</evidence>
<dbReference type="Gramene" id="PNT72012">
    <property type="protein sequence ID" value="PNT72012"/>
    <property type="gene ID" value="BRADI_2g38390v3"/>
</dbReference>
<dbReference type="InterPro" id="IPR005540">
    <property type="entry name" value="KNOX1"/>
</dbReference>
<feature type="compositionally biased region" description="Low complexity" evidence="3">
    <location>
        <begin position="19"/>
        <end position="28"/>
    </location>
</feature>